<dbReference type="GO" id="GO:0005524">
    <property type="term" value="F:ATP binding"/>
    <property type="evidence" value="ECO:0007669"/>
    <property type="project" value="UniProtKB-KW"/>
</dbReference>
<dbReference type="Gene3D" id="3.10.290.10">
    <property type="entry name" value="RNA-binding S4 domain"/>
    <property type="match status" value="1"/>
</dbReference>
<proteinExistence type="inferred from homology"/>
<dbReference type="InterPro" id="IPR024088">
    <property type="entry name" value="Tyr-tRNA-ligase_bac-type"/>
</dbReference>
<keyword evidence="5 9" id="KW-0648">Protein biosynthesis</keyword>
<evidence type="ECO:0000256" key="9">
    <source>
        <dbReference type="RuleBase" id="RU363036"/>
    </source>
</evidence>
<evidence type="ECO:0000256" key="2">
    <source>
        <dbReference type="ARBA" id="ARBA00022598"/>
    </source>
</evidence>
<dbReference type="Pfam" id="PF00579">
    <property type="entry name" value="tRNA-synt_1b"/>
    <property type="match status" value="1"/>
</dbReference>
<evidence type="ECO:0000256" key="8">
    <source>
        <dbReference type="ARBA" id="ARBA00048248"/>
    </source>
</evidence>
<evidence type="ECO:0000313" key="11">
    <source>
        <dbReference type="Proteomes" id="UP001212152"/>
    </source>
</evidence>
<keyword evidence="4 9" id="KW-0067">ATP-binding</keyword>
<dbReference type="FunFam" id="1.10.240.10:FF:000001">
    <property type="entry name" value="Tyrosine--tRNA ligase"/>
    <property type="match status" value="1"/>
</dbReference>
<dbReference type="InterPro" id="IPR002305">
    <property type="entry name" value="aa-tRNA-synth_Ic"/>
</dbReference>
<dbReference type="InterPro" id="IPR014729">
    <property type="entry name" value="Rossmann-like_a/b/a_fold"/>
</dbReference>
<evidence type="ECO:0000256" key="6">
    <source>
        <dbReference type="ARBA" id="ARBA00023146"/>
    </source>
</evidence>
<evidence type="ECO:0000256" key="5">
    <source>
        <dbReference type="ARBA" id="ARBA00022917"/>
    </source>
</evidence>
<dbReference type="GO" id="GO:0004831">
    <property type="term" value="F:tyrosine-tRNA ligase activity"/>
    <property type="evidence" value="ECO:0007669"/>
    <property type="project" value="UniProtKB-EC"/>
</dbReference>
<dbReference type="PANTHER" id="PTHR11766">
    <property type="entry name" value="TYROSYL-TRNA SYNTHETASE"/>
    <property type="match status" value="1"/>
</dbReference>
<dbReference type="InterPro" id="IPR024107">
    <property type="entry name" value="Tyr-tRNA-ligase_bac_1"/>
</dbReference>
<dbReference type="GO" id="GO:0005739">
    <property type="term" value="C:mitochondrion"/>
    <property type="evidence" value="ECO:0007669"/>
    <property type="project" value="TreeGrafter"/>
</dbReference>
<dbReference type="SUPFAM" id="SSF52374">
    <property type="entry name" value="Nucleotidylyl transferase"/>
    <property type="match status" value="1"/>
</dbReference>
<comment type="caution">
    <text evidence="10">The sequence shown here is derived from an EMBL/GenBank/DDBJ whole genome shotgun (WGS) entry which is preliminary data.</text>
</comment>
<evidence type="ECO:0000256" key="7">
    <source>
        <dbReference type="ARBA" id="ARBA00033323"/>
    </source>
</evidence>
<dbReference type="AlphaFoldDB" id="A0AAD5XLT1"/>
<dbReference type="EMBL" id="JADGJQ010000035">
    <property type="protein sequence ID" value="KAJ3177167.1"/>
    <property type="molecule type" value="Genomic_DNA"/>
</dbReference>
<dbReference type="CDD" id="cd00805">
    <property type="entry name" value="TyrRS_core"/>
    <property type="match status" value="1"/>
</dbReference>
<dbReference type="EC" id="6.1.1.1" evidence="1"/>
<evidence type="ECO:0000256" key="3">
    <source>
        <dbReference type="ARBA" id="ARBA00022741"/>
    </source>
</evidence>
<sequence>MSSTASPFSPIDRLQERGLVHSVTSPSLSRLLKTEKTAVYAGFDPTATSLHVGNLLQIIGLLHFQALGHQTIALVGGATGAIGDPSGKSSERVALDPDTLTANVSSIDAQLRRVFTNAHAYMSRRASLLSSSSSSASTQSSPPSLSSPADSSAALPHVKILNNLTWFENLSLLSFLSDAGRLARVSIMLARDSVRTRLDSPEGISFTEFSYQLLQAYDFWHLYRTEGCRVQIGGSDQWGNILAGMDVIRRKVGRADDARVGGEEEEAEPLAFGVTLPLVTTAKGEKFGKSEGNAIWLDPELVSPYEFYQFFRRTPDSEIQRYLQYFTMLPLSTINATMSAHSAHPGKHTPQRLLAAEVTELVHGPDAAHKAQTMSQVSFDGSLTDTRGADILAAFAGDERLVTLSRAKVVGADVVQLALACGAVKSKSSGRKLLASGGLYLNNAKIPPENRTVSDADLIDGVACVVRTGKSQQRVVAVV</sequence>
<comment type="similarity">
    <text evidence="9">Belongs to the class-I aminoacyl-tRNA synthetase family.</text>
</comment>
<organism evidence="10 11">
    <name type="scientific">Geranomyces variabilis</name>
    <dbReference type="NCBI Taxonomy" id="109894"/>
    <lineage>
        <taxon>Eukaryota</taxon>
        <taxon>Fungi</taxon>
        <taxon>Fungi incertae sedis</taxon>
        <taxon>Chytridiomycota</taxon>
        <taxon>Chytridiomycota incertae sedis</taxon>
        <taxon>Chytridiomycetes</taxon>
        <taxon>Spizellomycetales</taxon>
        <taxon>Powellomycetaceae</taxon>
        <taxon>Geranomyces</taxon>
    </lineage>
</organism>
<dbReference type="InterPro" id="IPR002307">
    <property type="entry name" value="Tyr-tRNA-ligase"/>
</dbReference>
<comment type="catalytic activity">
    <reaction evidence="8">
        <text>tRNA(Tyr) + L-tyrosine + ATP = L-tyrosyl-tRNA(Tyr) + AMP + diphosphate + H(+)</text>
        <dbReference type="Rhea" id="RHEA:10220"/>
        <dbReference type="Rhea" id="RHEA-COMP:9706"/>
        <dbReference type="Rhea" id="RHEA-COMP:9707"/>
        <dbReference type="ChEBI" id="CHEBI:15378"/>
        <dbReference type="ChEBI" id="CHEBI:30616"/>
        <dbReference type="ChEBI" id="CHEBI:33019"/>
        <dbReference type="ChEBI" id="CHEBI:58315"/>
        <dbReference type="ChEBI" id="CHEBI:78442"/>
        <dbReference type="ChEBI" id="CHEBI:78536"/>
        <dbReference type="ChEBI" id="CHEBI:456215"/>
        <dbReference type="EC" id="6.1.1.1"/>
    </reaction>
</comment>
<dbReference type="HAMAP" id="MF_02006">
    <property type="entry name" value="Tyr_tRNA_synth_type1"/>
    <property type="match status" value="1"/>
</dbReference>
<dbReference type="GO" id="GO:0006437">
    <property type="term" value="P:tyrosyl-tRNA aminoacylation"/>
    <property type="evidence" value="ECO:0007669"/>
    <property type="project" value="InterPro"/>
</dbReference>
<keyword evidence="6 9" id="KW-0030">Aminoacyl-tRNA synthetase</keyword>
<dbReference type="Proteomes" id="UP001212152">
    <property type="component" value="Unassembled WGS sequence"/>
</dbReference>
<dbReference type="InterPro" id="IPR036986">
    <property type="entry name" value="S4_RNA-bd_sf"/>
</dbReference>
<keyword evidence="11" id="KW-1185">Reference proteome</keyword>
<gene>
    <name evidence="10" type="primary">MSY1</name>
    <name evidence="10" type="ORF">HDU87_004659</name>
</gene>
<protein>
    <recommendedName>
        <fullName evidence="1">tyrosine--tRNA ligase</fullName>
        <ecNumber evidence="1">6.1.1.1</ecNumber>
    </recommendedName>
    <alternativeName>
        <fullName evidence="7">Tyrosyl-tRNA synthetase</fullName>
    </alternativeName>
</protein>
<accession>A0AAD5XLT1</accession>
<dbReference type="GO" id="GO:0005829">
    <property type="term" value="C:cytosol"/>
    <property type="evidence" value="ECO:0007669"/>
    <property type="project" value="TreeGrafter"/>
</dbReference>
<dbReference type="Gene3D" id="1.10.240.10">
    <property type="entry name" value="Tyrosyl-Transfer RNA Synthetase"/>
    <property type="match status" value="1"/>
</dbReference>
<dbReference type="GO" id="GO:0003723">
    <property type="term" value="F:RNA binding"/>
    <property type="evidence" value="ECO:0007669"/>
    <property type="project" value="InterPro"/>
</dbReference>
<evidence type="ECO:0000256" key="4">
    <source>
        <dbReference type="ARBA" id="ARBA00022840"/>
    </source>
</evidence>
<evidence type="ECO:0000313" key="10">
    <source>
        <dbReference type="EMBL" id="KAJ3177167.1"/>
    </source>
</evidence>
<dbReference type="SUPFAM" id="SSF55174">
    <property type="entry name" value="Alpha-L RNA-binding motif"/>
    <property type="match status" value="1"/>
</dbReference>
<reference evidence="10" key="1">
    <citation type="submission" date="2020-05" db="EMBL/GenBank/DDBJ databases">
        <title>Phylogenomic resolution of chytrid fungi.</title>
        <authorList>
            <person name="Stajich J.E."/>
            <person name="Amses K."/>
            <person name="Simmons R."/>
            <person name="Seto K."/>
            <person name="Myers J."/>
            <person name="Bonds A."/>
            <person name="Quandt C.A."/>
            <person name="Barry K."/>
            <person name="Liu P."/>
            <person name="Grigoriev I."/>
            <person name="Longcore J.E."/>
            <person name="James T.Y."/>
        </authorList>
    </citation>
    <scope>NUCLEOTIDE SEQUENCE</scope>
    <source>
        <strain evidence="10">JEL0379</strain>
    </source>
</reference>
<dbReference type="NCBIfam" id="TIGR00234">
    <property type="entry name" value="tyrS"/>
    <property type="match status" value="1"/>
</dbReference>
<keyword evidence="3 9" id="KW-0547">Nucleotide-binding</keyword>
<keyword evidence="2 9" id="KW-0436">Ligase</keyword>
<dbReference type="PANTHER" id="PTHR11766:SF0">
    <property type="entry name" value="TYROSINE--TRNA LIGASE, MITOCHONDRIAL"/>
    <property type="match status" value="1"/>
</dbReference>
<dbReference type="Gene3D" id="3.40.50.620">
    <property type="entry name" value="HUPs"/>
    <property type="match status" value="1"/>
</dbReference>
<evidence type="ECO:0000256" key="1">
    <source>
        <dbReference type="ARBA" id="ARBA00013160"/>
    </source>
</evidence>
<name>A0AAD5XLT1_9FUNG</name>